<dbReference type="EC" id="3.5.2.6" evidence="3"/>
<accession>A0ABY4HL07</accession>
<dbReference type="Proteomes" id="UP000830454">
    <property type="component" value="Chromosome"/>
</dbReference>
<dbReference type="PANTHER" id="PTHR35333">
    <property type="entry name" value="BETA-LACTAMASE"/>
    <property type="match status" value="1"/>
</dbReference>
<evidence type="ECO:0000259" key="5">
    <source>
        <dbReference type="Pfam" id="PF13354"/>
    </source>
</evidence>
<evidence type="ECO:0000256" key="4">
    <source>
        <dbReference type="SAM" id="SignalP"/>
    </source>
</evidence>
<reference evidence="6" key="1">
    <citation type="submission" date="2021-12" db="EMBL/GenBank/DDBJ databases">
        <authorList>
            <person name="Cha I.-T."/>
            <person name="Lee K.-E."/>
            <person name="Park S.-J."/>
        </authorList>
    </citation>
    <scope>NUCLEOTIDE SEQUENCE</scope>
    <source>
        <strain evidence="6">YSM-43</strain>
    </source>
</reference>
<dbReference type="InterPro" id="IPR045155">
    <property type="entry name" value="Beta-lactam_cat"/>
</dbReference>
<dbReference type="InterPro" id="IPR000871">
    <property type="entry name" value="Beta-lactam_class-A"/>
</dbReference>
<gene>
    <name evidence="6" type="primary">bla</name>
    <name evidence="6" type="ORF">LXD69_13180</name>
</gene>
<dbReference type="PRINTS" id="PR00118">
    <property type="entry name" value="BLACTAMASEA"/>
</dbReference>
<name>A0ABY4HL07_9FLAO</name>
<evidence type="ECO:0000256" key="2">
    <source>
        <dbReference type="ARBA" id="ARBA00009009"/>
    </source>
</evidence>
<dbReference type="NCBIfam" id="NF012099">
    <property type="entry name" value="SubclassA2"/>
    <property type="match status" value="1"/>
</dbReference>
<dbReference type="EMBL" id="CP090145">
    <property type="protein sequence ID" value="UOX32986.1"/>
    <property type="molecule type" value="Genomic_DNA"/>
</dbReference>
<comment type="similarity">
    <text evidence="2">Belongs to the class-A beta-lactamase family.</text>
</comment>
<feature type="signal peptide" evidence="4">
    <location>
        <begin position="1"/>
        <end position="21"/>
    </location>
</feature>
<evidence type="ECO:0000256" key="3">
    <source>
        <dbReference type="ARBA" id="ARBA00012865"/>
    </source>
</evidence>
<dbReference type="Pfam" id="PF13354">
    <property type="entry name" value="Beta-lactamase2"/>
    <property type="match status" value="1"/>
</dbReference>
<dbReference type="SUPFAM" id="SSF56601">
    <property type="entry name" value="beta-lactamase/transpeptidase-like"/>
    <property type="match status" value="1"/>
</dbReference>
<evidence type="ECO:0000313" key="6">
    <source>
        <dbReference type="EMBL" id="UOX32986.1"/>
    </source>
</evidence>
<dbReference type="InterPro" id="IPR012338">
    <property type="entry name" value="Beta-lactam/transpept-like"/>
</dbReference>
<keyword evidence="4" id="KW-0732">Signal</keyword>
<organism evidence="6 7">
    <name type="scientific">Flavobacterium sediminilitoris</name>
    <dbReference type="NCBI Taxonomy" id="2024526"/>
    <lineage>
        <taxon>Bacteria</taxon>
        <taxon>Pseudomonadati</taxon>
        <taxon>Bacteroidota</taxon>
        <taxon>Flavobacteriia</taxon>
        <taxon>Flavobacteriales</taxon>
        <taxon>Flavobacteriaceae</taxon>
        <taxon>Flavobacterium</taxon>
    </lineage>
</organism>
<keyword evidence="7" id="KW-1185">Reference proteome</keyword>
<feature type="domain" description="Beta-lactamase class A catalytic" evidence="5">
    <location>
        <begin position="52"/>
        <end position="269"/>
    </location>
</feature>
<evidence type="ECO:0000256" key="1">
    <source>
        <dbReference type="ARBA" id="ARBA00001526"/>
    </source>
</evidence>
<comment type="catalytic activity">
    <reaction evidence="1">
        <text>a beta-lactam + H2O = a substituted beta-amino acid</text>
        <dbReference type="Rhea" id="RHEA:20401"/>
        <dbReference type="ChEBI" id="CHEBI:15377"/>
        <dbReference type="ChEBI" id="CHEBI:35627"/>
        <dbReference type="ChEBI" id="CHEBI:140347"/>
        <dbReference type="EC" id="3.5.2.6"/>
    </reaction>
</comment>
<dbReference type="Gene3D" id="3.40.710.10">
    <property type="entry name" value="DD-peptidase/beta-lactamase superfamily"/>
    <property type="match status" value="1"/>
</dbReference>
<evidence type="ECO:0000313" key="7">
    <source>
        <dbReference type="Proteomes" id="UP000830454"/>
    </source>
</evidence>
<dbReference type="NCBIfam" id="NF033103">
    <property type="entry name" value="bla_class_A"/>
    <property type="match status" value="1"/>
</dbReference>
<dbReference type="PANTHER" id="PTHR35333:SF3">
    <property type="entry name" value="BETA-LACTAMASE-TYPE TRANSPEPTIDASE FOLD CONTAINING PROTEIN"/>
    <property type="match status" value="1"/>
</dbReference>
<proteinExistence type="inferred from homology"/>
<protein>
    <recommendedName>
        <fullName evidence="3">beta-lactamase</fullName>
        <ecNumber evidence="3">3.5.2.6</ecNumber>
    </recommendedName>
</protein>
<reference evidence="6" key="2">
    <citation type="submission" date="2022-04" db="EMBL/GenBank/DDBJ databases">
        <title>Complete Genome Sequence of Flavobacterium sediminilitoris YSM-43, Isolated from a Tidal Sediment.</title>
        <authorList>
            <person name="Lee P.A."/>
        </authorList>
    </citation>
    <scope>NUCLEOTIDE SEQUENCE</scope>
    <source>
        <strain evidence="6">YSM-43</strain>
    </source>
</reference>
<sequence length="300" mass="34080">MIKTFRFTTLLILYLSCQTFAQTIEPLRQKIQKIVATKNATIGISIIGNNAKDTLSINGDKHLPMQSVYKFPIALAVLSEVDKGKLSLNQKINITKEDLHQNTWSPIREKYPNGTTLSLSEVIKYTVSDSDNIGCDILLKLLGGTKKVEDYFYSINFKNISIKATEEEMHKEWNVQFQNWITPKAASELLELFYYNKKKLLSKESHNFIWKVMSETWTGNKRLKGKLPIGTIVAHKTGTSDTNSEGLTPAVNDIGIVFTKNGHFFINIFVTNSKESTETNEKIIADIAKLTWDYFEAKNK</sequence>
<feature type="chain" id="PRO_5045896613" description="beta-lactamase" evidence="4">
    <location>
        <begin position="22"/>
        <end position="300"/>
    </location>
</feature>
<dbReference type="RefSeq" id="WP_246915750.1">
    <property type="nucleotide sequence ID" value="NZ_CP090145.1"/>
</dbReference>